<gene>
    <name evidence="1" type="ORF">H257_15441</name>
</gene>
<dbReference type="GO" id="GO:0005829">
    <property type="term" value="C:cytosol"/>
    <property type="evidence" value="ECO:0007669"/>
    <property type="project" value="TreeGrafter"/>
</dbReference>
<dbReference type="SUPFAM" id="SSF48371">
    <property type="entry name" value="ARM repeat"/>
    <property type="match status" value="1"/>
</dbReference>
<dbReference type="InterPro" id="IPR019538">
    <property type="entry name" value="PSMD5"/>
</dbReference>
<organism evidence="1">
    <name type="scientific">Aphanomyces astaci</name>
    <name type="common">Crayfish plague agent</name>
    <dbReference type="NCBI Taxonomy" id="112090"/>
    <lineage>
        <taxon>Eukaryota</taxon>
        <taxon>Sar</taxon>
        <taxon>Stramenopiles</taxon>
        <taxon>Oomycota</taxon>
        <taxon>Saprolegniomycetes</taxon>
        <taxon>Saprolegniales</taxon>
        <taxon>Verrucalvaceae</taxon>
        <taxon>Aphanomyces</taxon>
    </lineage>
</organism>
<dbReference type="Gene3D" id="1.25.10.10">
    <property type="entry name" value="Leucine-rich Repeat Variant"/>
    <property type="match status" value="1"/>
</dbReference>
<evidence type="ECO:0000313" key="1">
    <source>
        <dbReference type="EMBL" id="ETV68631.1"/>
    </source>
</evidence>
<dbReference type="InterPro" id="IPR016024">
    <property type="entry name" value="ARM-type_fold"/>
</dbReference>
<dbReference type="RefSeq" id="XP_009841856.1">
    <property type="nucleotide sequence ID" value="XM_009843554.1"/>
</dbReference>
<dbReference type="EMBL" id="KI913183">
    <property type="protein sequence ID" value="ETV68631.1"/>
    <property type="molecule type" value="Genomic_DNA"/>
</dbReference>
<dbReference type="PANTHER" id="PTHR13554">
    <property type="entry name" value="26S PROTEASOME NON-ATPASE REGULATORY SUBUNIT 5-RELATED"/>
    <property type="match status" value="1"/>
</dbReference>
<dbReference type="GO" id="GO:0043248">
    <property type="term" value="P:proteasome assembly"/>
    <property type="evidence" value="ECO:0007669"/>
    <property type="project" value="InterPro"/>
</dbReference>
<protein>
    <recommendedName>
        <fullName evidence="2">26S proteasome non-ATPase regulatory subunit 5</fullName>
    </recommendedName>
</protein>
<name>W4FNX3_APHAT</name>
<reference evidence="1" key="1">
    <citation type="submission" date="2013-12" db="EMBL/GenBank/DDBJ databases">
        <title>The Genome Sequence of Aphanomyces astaci APO3.</title>
        <authorList>
            <consortium name="The Broad Institute Genomics Platform"/>
            <person name="Russ C."/>
            <person name="Tyler B."/>
            <person name="van West P."/>
            <person name="Dieguez-Uribeondo J."/>
            <person name="Young S.K."/>
            <person name="Zeng Q."/>
            <person name="Gargeya S."/>
            <person name="Fitzgerald M."/>
            <person name="Abouelleil A."/>
            <person name="Alvarado L."/>
            <person name="Chapman S.B."/>
            <person name="Gainer-Dewar J."/>
            <person name="Goldberg J."/>
            <person name="Griggs A."/>
            <person name="Gujja S."/>
            <person name="Hansen M."/>
            <person name="Howarth C."/>
            <person name="Imamovic A."/>
            <person name="Ireland A."/>
            <person name="Larimer J."/>
            <person name="McCowan C."/>
            <person name="Murphy C."/>
            <person name="Pearson M."/>
            <person name="Poon T.W."/>
            <person name="Priest M."/>
            <person name="Roberts A."/>
            <person name="Saif S."/>
            <person name="Shea T."/>
            <person name="Sykes S."/>
            <person name="Wortman J."/>
            <person name="Nusbaum C."/>
            <person name="Birren B."/>
        </authorList>
    </citation>
    <scope>NUCLEOTIDE SEQUENCE [LARGE SCALE GENOMIC DNA]</scope>
    <source>
        <strain evidence="1">APO3</strain>
    </source>
</reference>
<sequence length="536" mass="58934">MDTWSALSTFQARSIATSGNRECLLEKELVKDFLLQVPMPNVFECLQEASNKGATKDVNLVCQCLERIFRSDVGPEILFQEPMLPFLVAGISHDEAAAKKLTLDMVDLHLTAQFHASMDHDILLHAICDCILDEDSGIARRASNILFKLVSAPDTGVYHKILQRLRDLLSDYLSRPSRENSVEYVRLLELVSKCCSVNDVVMAESIALGLVQPVVQGIQSSDALFQLNILDIIPNLCTTRTGLLYVFQSGTLYISLVLYTTHTIWSIDLLTHLVATAAHPLVGGNALRLIGSFSTLAATHSVQSWNWKDAALAKAFLGAVESALQGGDPQKQIAAMDAVAAFASASDKELGLVLAHRSLCEAWLALGKSTLLEVKSSVFMAVATILARGTRLTTPTAVYLDDNATLWTYHSRLFHALGVFSGRASTMHHLMECLRQPFEPIRVGVYTLLQTVAAQGHPWGLEALHAYGGFIEYLVDRQTEPTKTTREWKFAIVDALLASKFQHVLGARAVEELTKYFDEGPYAGRAKQAEPMMEAS</sequence>
<dbReference type="PANTHER" id="PTHR13554:SF10">
    <property type="entry name" value="26S PROTEASOME NON-ATPASE REGULATORY SUBUNIT 5"/>
    <property type="match status" value="1"/>
</dbReference>
<dbReference type="VEuPathDB" id="FungiDB:H257_15441"/>
<dbReference type="Pfam" id="PF10508">
    <property type="entry name" value="Proteasom_PSMB"/>
    <property type="match status" value="1"/>
</dbReference>
<dbReference type="InterPro" id="IPR011989">
    <property type="entry name" value="ARM-like"/>
</dbReference>
<dbReference type="AlphaFoldDB" id="W4FNX3"/>
<dbReference type="GeneID" id="20817437"/>
<evidence type="ECO:0008006" key="2">
    <source>
        <dbReference type="Google" id="ProtNLM"/>
    </source>
</evidence>
<dbReference type="OrthoDB" id="10250600at2759"/>
<dbReference type="STRING" id="112090.W4FNX3"/>
<proteinExistence type="predicted"/>
<accession>W4FNX3</accession>